<feature type="region of interest" description="Disordered" evidence="2">
    <location>
        <begin position="510"/>
        <end position="581"/>
    </location>
</feature>
<feature type="compositionally biased region" description="Low complexity" evidence="2">
    <location>
        <begin position="419"/>
        <end position="432"/>
    </location>
</feature>
<dbReference type="OrthoDB" id="6426667at2759"/>
<feature type="compositionally biased region" description="Polar residues" evidence="2">
    <location>
        <begin position="433"/>
        <end position="442"/>
    </location>
</feature>
<feature type="coiled-coil region" evidence="1">
    <location>
        <begin position="48"/>
        <end position="89"/>
    </location>
</feature>
<reference evidence="3" key="1">
    <citation type="submission" date="2020-08" db="EMBL/GenBank/DDBJ databases">
        <title>Multicomponent nature underlies the extraordinary mechanical properties of spider dragline silk.</title>
        <authorList>
            <person name="Kono N."/>
            <person name="Nakamura H."/>
            <person name="Mori M."/>
            <person name="Yoshida Y."/>
            <person name="Ohtoshi R."/>
            <person name="Malay A.D."/>
            <person name="Moran D.A.P."/>
            <person name="Tomita M."/>
            <person name="Numata K."/>
            <person name="Arakawa K."/>
        </authorList>
    </citation>
    <scope>NUCLEOTIDE SEQUENCE</scope>
</reference>
<dbReference type="Proteomes" id="UP000887013">
    <property type="component" value="Unassembled WGS sequence"/>
</dbReference>
<comment type="caution">
    <text evidence="3">The sequence shown here is derived from an EMBL/GenBank/DDBJ whole genome shotgun (WGS) entry which is preliminary data.</text>
</comment>
<dbReference type="AlphaFoldDB" id="A0A8X6TDI3"/>
<gene>
    <name evidence="3" type="primary">AVEN_91893_1</name>
    <name evidence="3" type="ORF">NPIL_412561</name>
</gene>
<feature type="compositionally biased region" description="Basic and acidic residues" evidence="2">
    <location>
        <begin position="510"/>
        <end position="526"/>
    </location>
</feature>
<protein>
    <submittedName>
        <fullName evidence="3">Uncharacterized protein</fullName>
    </submittedName>
</protein>
<name>A0A8X6TDI3_NEPPI</name>
<proteinExistence type="predicted"/>
<feature type="compositionally biased region" description="Polar residues" evidence="2">
    <location>
        <begin position="532"/>
        <end position="542"/>
    </location>
</feature>
<keyword evidence="4" id="KW-1185">Reference proteome</keyword>
<feature type="region of interest" description="Disordered" evidence="2">
    <location>
        <begin position="411"/>
        <end position="449"/>
    </location>
</feature>
<evidence type="ECO:0000313" key="3">
    <source>
        <dbReference type="EMBL" id="GFS96769.1"/>
    </source>
</evidence>
<evidence type="ECO:0000256" key="2">
    <source>
        <dbReference type="SAM" id="MobiDB-lite"/>
    </source>
</evidence>
<organism evidence="3 4">
    <name type="scientific">Nephila pilipes</name>
    <name type="common">Giant wood spider</name>
    <name type="synonym">Nephila maculata</name>
    <dbReference type="NCBI Taxonomy" id="299642"/>
    <lineage>
        <taxon>Eukaryota</taxon>
        <taxon>Metazoa</taxon>
        <taxon>Ecdysozoa</taxon>
        <taxon>Arthropoda</taxon>
        <taxon>Chelicerata</taxon>
        <taxon>Arachnida</taxon>
        <taxon>Araneae</taxon>
        <taxon>Araneomorphae</taxon>
        <taxon>Entelegynae</taxon>
        <taxon>Araneoidea</taxon>
        <taxon>Nephilidae</taxon>
        <taxon>Nephila</taxon>
    </lineage>
</organism>
<feature type="region of interest" description="Disordered" evidence="2">
    <location>
        <begin position="384"/>
        <end position="403"/>
    </location>
</feature>
<evidence type="ECO:0000256" key="1">
    <source>
        <dbReference type="SAM" id="Coils"/>
    </source>
</evidence>
<dbReference type="EMBL" id="BMAW01100788">
    <property type="protein sequence ID" value="GFS96769.1"/>
    <property type="molecule type" value="Genomic_DNA"/>
</dbReference>
<sequence length="581" mass="66076">MAAEFHRKTAILFEEFKKRELHFLNTEMNANNSANWKSNVSMPLQEYLQKINKRERETEKTYRDLMRQMEELDRRTDQMSLKLEKLNALRNIAVNSNTANWPSIEDNFARPLQSYYSNALLQNVPRVLHPCTQISDFSSRNQTDMRHHNALVDYSKCTFQSESTQTEHIFCENCHFPITLNSKIHIQNIDSSSPFSNETVVERCEKTPHQHSQKPPGELNNVANANIIPMGTIENHNREPKANLKASNVAMTSEGNSSLYERESFEPEKISFNDREAINESMNEKTVTEIHIDNVETDDFIVDREEKHYVEIKDDDLLFDNENFEKTISRSDDESINHEFDFLESDKRMIPKSQPASSVPHAQNSHLTADEKHIKELDNDVLKGSSISHESTSQMEKSSEHGEKMKHLAVNNNSTKVDSSISAGPSSPSLRSENISIASESDSFSEKETPLTATAAYQALLGNVNIAQTKQKRPPITESDTEDEIENALASAVRRASKITFDSGIPDQKIDKRVENIPEIKPESSARKMSSVPANKPQNKLSKNTRKVLGLDTSSGSEMELEVKANTNKKDEDSDEFDFYD</sequence>
<evidence type="ECO:0000313" key="4">
    <source>
        <dbReference type="Proteomes" id="UP000887013"/>
    </source>
</evidence>
<keyword evidence="1" id="KW-0175">Coiled coil</keyword>
<accession>A0A8X6TDI3</accession>
<feature type="compositionally biased region" description="Polar residues" evidence="2">
    <location>
        <begin position="385"/>
        <end position="396"/>
    </location>
</feature>